<dbReference type="AlphaFoldDB" id="A0A0E9UUF2"/>
<reference evidence="1" key="1">
    <citation type="submission" date="2014-11" db="EMBL/GenBank/DDBJ databases">
        <authorList>
            <person name="Amaro Gonzalez C."/>
        </authorList>
    </citation>
    <scope>NUCLEOTIDE SEQUENCE</scope>
</reference>
<accession>A0A0E9UUF2</accession>
<proteinExistence type="predicted"/>
<name>A0A0E9UUF2_ANGAN</name>
<evidence type="ECO:0000313" key="1">
    <source>
        <dbReference type="EMBL" id="JAH69504.1"/>
    </source>
</evidence>
<protein>
    <submittedName>
        <fullName evidence="1">Uncharacterized protein</fullName>
    </submittedName>
</protein>
<dbReference type="EMBL" id="GBXM01039073">
    <property type="protein sequence ID" value="JAH69504.1"/>
    <property type="molecule type" value="Transcribed_RNA"/>
</dbReference>
<sequence>MFSQMKFNSSVEKYRTSWPLFSSLIQMDPSSEFCQSGCRSNGAWDSTEWNSVAWDTWLSFKNPLQELVTAAIETEQYNPDALRGGQLMCS</sequence>
<reference evidence="1" key="2">
    <citation type="journal article" date="2015" name="Fish Shellfish Immunol.">
        <title>Early steps in the European eel (Anguilla anguilla)-Vibrio vulnificus interaction in the gills: Role of the RtxA13 toxin.</title>
        <authorList>
            <person name="Callol A."/>
            <person name="Pajuelo D."/>
            <person name="Ebbesson L."/>
            <person name="Teles M."/>
            <person name="MacKenzie S."/>
            <person name="Amaro C."/>
        </authorList>
    </citation>
    <scope>NUCLEOTIDE SEQUENCE</scope>
</reference>
<organism evidence="1">
    <name type="scientific">Anguilla anguilla</name>
    <name type="common">European freshwater eel</name>
    <name type="synonym">Muraena anguilla</name>
    <dbReference type="NCBI Taxonomy" id="7936"/>
    <lineage>
        <taxon>Eukaryota</taxon>
        <taxon>Metazoa</taxon>
        <taxon>Chordata</taxon>
        <taxon>Craniata</taxon>
        <taxon>Vertebrata</taxon>
        <taxon>Euteleostomi</taxon>
        <taxon>Actinopterygii</taxon>
        <taxon>Neopterygii</taxon>
        <taxon>Teleostei</taxon>
        <taxon>Anguilliformes</taxon>
        <taxon>Anguillidae</taxon>
        <taxon>Anguilla</taxon>
    </lineage>
</organism>